<dbReference type="Pfam" id="PF01551">
    <property type="entry name" value="Peptidase_M23"/>
    <property type="match status" value="1"/>
</dbReference>
<dbReference type="InterPro" id="IPR016047">
    <property type="entry name" value="M23ase_b-sheet_dom"/>
</dbReference>
<keyword evidence="2" id="KW-0812">Transmembrane</keyword>
<protein>
    <submittedName>
        <fullName evidence="4">M23 family metallopeptidase</fullName>
    </submittedName>
</protein>
<keyword evidence="5" id="KW-1185">Reference proteome</keyword>
<reference evidence="4" key="1">
    <citation type="submission" date="2022-03" db="EMBL/GenBank/DDBJ databases">
        <title>De novo assembled genomes of Belliella spp. (Cyclobacteriaceae) strains.</title>
        <authorList>
            <person name="Szabo A."/>
            <person name="Korponai K."/>
            <person name="Felfoldi T."/>
        </authorList>
    </citation>
    <scope>NUCLEOTIDE SEQUENCE</scope>
    <source>
        <strain evidence="4">DSM 107340</strain>
    </source>
</reference>
<organism evidence="4 5">
    <name type="scientific">Belliella calami</name>
    <dbReference type="NCBI Taxonomy" id="2923436"/>
    <lineage>
        <taxon>Bacteria</taxon>
        <taxon>Pseudomonadati</taxon>
        <taxon>Bacteroidota</taxon>
        <taxon>Cytophagia</taxon>
        <taxon>Cytophagales</taxon>
        <taxon>Cyclobacteriaceae</taxon>
        <taxon>Belliella</taxon>
    </lineage>
</organism>
<keyword evidence="2" id="KW-1133">Transmembrane helix</keyword>
<feature type="domain" description="M23ase beta-sheet core" evidence="3">
    <location>
        <begin position="189"/>
        <end position="283"/>
    </location>
</feature>
<keyword evidence="2" id="KW-0472">Membrane</keyword>
<dbReference type="RefSeq" id="WP_241275027.1">
    <property type="nucleotide sequence ID" value="NZ_JAKZGS010000008.1"/>
</dbReference>
<name>A0ABS9UQ23_9BACT</name>
<dbReference type="Gene3D" id="2.70.70.10">
    <property type="entry name" value="Glucose Permease (Domain IIA)"/>
    <property type="match status" value="1"/>
</dbReference>
<feature type="transmembrane region" description="Helical" evidence="2">
    <location>
        <begin position="38"/>
        <end position="56"/>
    </location>
</feature>
<accession>A0ABS9UQ23</accession>
<dbReference type="InterPro" id="IPR011055">
    <property type="entry name" value="Dup_hybrid_motif"/>
</dbReference>
<dbReference type="InterPro" id="IPR050570">
    <property type="entry name" value="Cell_wall_metabolism_enzyme"/>
</dbReference>
<evidence type="ECO:0000313" key="5">
    <source>
        <dbReference type="Proteomes" id="UP001165488"/>
    </source>
</evidence>
<dbReference type="SUPFAM" id="SSF51261">
    <property type="entry name" value="Duplicated hybrid motif"/>
    <property type="match status" value="1"/>
</dbReference>
<proteinExistence type="predicted"/>
<dbReference type="PANTHER" id="PTHR21666:SF289">
    <property type="entry name" value="L-ALA--D-GLU ENDOPEPTIDASE"/>
    <property type="match status" value="1"/>
</dbReference>
<sequence>MRLKDKIRGWIDTKFLFVIRKEEDFSVISSLSITKVKIALIIFLFLFITFGLSLFASRTFLKAWFDPEYLENENMAKIVELSDMVDSLMVDLKQKDLYVRNIQNIISGGGDGSAIVQDSINVDKFAASENNIDLFSKSESTKAIEMEFKGVPLDFSSPQRYVPNTFTETYFFPPIKGVVVASFDPQIDHFGVDIVASENEPVKAIAAGTVIISAWTLETGYVIGIQHSNELISFYKHNSVLLKSVGDIIRGGEIISIIGNTGELTTGQHLHFELWYRGSPLDPQEFITFN</sequence>
<dbReference type="CDD" id="cd12797">
    <property type="entry name" value="M23_peptidase"/>
    <property type="match status" value="1"/>
</dbReference>
<keyword evidence="1" id="KW-0732">Signal</keyword>
<comment type="caution">
    <text evidence="4">The sequence shown here is derived from an EMBL/GenBank/DDBJ whole genome shotgun (WGS) entry which is preliminary data.</text>
</comment>
<evidence type="ECO:0000256" key="2">
    <source>
        <dbReference type="SAM" id="Phobius"/>
    </source>
</evidence>
<evidence type="ECO:0000313" key="4">
    <source>
        <dbReference type="EMBL" id="MCH7398514.1"/>
    </source>
</evidence>
<dbReference type="EMBL" id="JAKZGS010000008">
    <property type="protein sequence ID" value="MCH7398514.1"/>
    <property type="molecule type" value="Genomic_DNA"/>
</dbReference>
<dbReference type="PANTHER" id="PTHR21666">
    <property type="entry name" value="PEPTIDASE-RELATED"/>
    <property type="match status" value="1"/>
</dbReference>
<gene>
    <name evidence="4" type="ORF">MM236_10960</name>
</gene>
<evidence type="ECO:0000256" key="1">
    <source>
        <dbReference type="ARBA" id="ARBA00022729"/>
    </source>
</evidence>
<dbReference type="Proteomes" id="UP001165488">
    <property type="component" value="Unassembled WGS sequence"/>
</dbReference>
<evidence type="ECO:0000259" key="3">
    <source>
        <dbReference type="Pfam" id="PF01551"/>
    </source>
</evidence>